<sequence>SCIIAETRSRPLTIAQPALGYGHPLLAVGLVSRQSIVRREILHQVKVGAHVHLGELVGLGRRALQALVAAQDEARLVVVGRPRARVRLPAPEQPVPEDGAHRLEQIHGLRPDVALLCDFFERRTCRRQASDRSERTRPADPHGPGEDGLLGWQVEAVLPHHLLQRPPRVGPQHELRRAPRALSAMLRAFERSRNDTGRRLGALFHKQVVASIVVVVVILGALRIGAGHAVGAESEIIVGFSETPS</sequence>
<accession>A0A9P9FLZ6</accession>
<dbReference type="OrthoDB" id="10381743at2759"/>
<keyword evidence="2" id="KW-1133">Transmembrane helix</keyword>
<reference evidence="3" key="1">
    <citation type="journal article" date="2021" name="Nat. Commun.">
        <title>Genetic determinants of endophytism in the Arabidopsis root mycobiome.</title>
        <authorList>
            <person name="Mesny F."/>
            <person name="Miyauchi S."/>
            <person name="Thiergart T."/>
            <person name="Pickel B."/>
            <person name="Atanasova L."/>
            <person name="Karlsson M."/>
            <person name="Huettel B."/>
            <person name="Barry K.W."/>
            <person name="Haridas S."/>
            <person name="Chen C."/>
            <person name="Bauer D."/>
            <person name="Andreopoulos W."/>
            <person name="Pangilinan J."/>
            <person name="LaButti K."/>
            <person name="Riley R."/>
            <person name="Lipzen A."/>
            <person name="Clum A."/>
            <person name="Drula E."/>
            <person name="Henrissat B."/>
            <person name="Kohler A."/>
            <person name="Grigoriev I.V."/>
            <person name="Martin F.M."/>
            <person name="Hacquard S."/>
        </authorList>
    </citation>
    <scope>NUCLEOTIDE SEQUENCE</scope>
    <source>
        <strain evidence="3">MPI-CAGE-AT-0021</strain>
    </source>
</reference>
<protein>
    <submittedName>
        <fullName evidence="3">Uncharacterized protein</fullName>
    </submittedName>
</protein>
<keyword evidence="4" id="KW-1185">Reference proteome</keyword>
<proteinExistence type="predicted"/>
<feature type="region of interest" description="Disordered" evidence="1">
    <location>
        <begin position="127"/>
        <end position="147"/>
    </location>
</feature>
<dbReference type="Proteomes" id="UP000717696">
    <property type="component" value="Unassembled WGS sequence"/>
</dbReference>
<evidence type="ECO:0000313" key="4">
    <source>
        <dbReference type="Proteomes" id="UP000717696"/>
    </source>
</evidence>
<dbReference type="EMBL" id="JAGMUU010000001">
    <property type="protein sequence ID" value="KAH7163490.1"/>
    <property type="molecule type" value="Genomic_DNA"/>
</dbReference>
<feature type="non-terminal residue" evidence="3">
    <location>
        <position position="1"/>
    </location>
</feature>
<name>A0A9P9FLZ6_9HYPO</name>
<feature type="non-terminal residue" evidence="3">
    <location>
        <position position="245"/>
    </location>
</feature>
<keyword evidence="2" id="KW-0472">Membrane</keyword>
<organism evidence="3 4">
    <name type="scientific">Dactylonectria estremocensis</name>
    <dbReference type="NCBI Taxonomy" id="1079267"/>
    <lineage>
        <taxon>Eukaryota</taxon>
        <taxon>Fungi</taxon>
        <taxon>Dikarya</taxon>
        <taxon>Ascomycota</taxon>
        <taxon>Pezizomycotina</taxon>
        <taxon>Sordariomycetes</taxon>
        <taxon>Hypocreomycetidae</taxon>
        <taxon>Hypocreales</taxon>
        <taxon>Nectriaceae</taxon>
        <taxon>Dactylonectria</taxon>
    </lineage>
</organism>
<keyword evidence="2" id="KW-0812">Transmembrane</keyword>
<evidence type="ECO:0000256" key="1">
    <source>
        <dbReference type="SAM" id="MobiDB-lite"/>
    </source>
</evidence>
<feature type="transmembrane region" description="Helical" evidence="2">
    <location>
        <begin position="208"/>
        <end position="226"/>
    </location>
</feature>
<gene>
    <name evidence="3" type="ORF">B0J13DRAFT_634809</name>
</gene>
<dbReference type="AlphaFoldDB" id="A0A9P9FLZ6"/>
<comment type="caution">
    <text evidence="3">The sequence shown here is derived from an EMBL/GenBank/DDBJ whole genome shotgun (WGS) entry which is preliminary data.</text>
</comment>
<evidence type="ECO:0000256" key="2">
    <source>
        <dbReference type="SAM" id="Phobius"/>
    </source>
</evidence>
<feature type="compositionally biased region" description="Basic and acidic residues" evidence="1">
    <location>
        <begin position="127"/>
        <end position="145"/>
    </location>
</feature>
<evidence type="ECO:0000313" key="3">
    <source>
        <dbReference type="EMBL" id="KAH7163490.1"/>
    </source>
</evidence>